<keyword evidence="5 7" id="KW-1133">Transmembrane helix</keyword>
<gene>
    <name evidence="9" type="ORF">CTT34_16035</name>
    <name evidence="8" type="ORF">HMEPL2_19520</name>
    <name evidence="10" type="ORF">SAMN05878438_2780</name>
</gene>
<keyword evidence="6 7" id="KW-0472">Membrane</keyword>
<evidence type="ECO:0000256" key="5">
    <source>
        <dbReference type="ARBA" id="ARBA00022989"/>
    </source>
</evidence>
<evidence type="ECO:0000313" key="10">
    <source>
        <dbReference type="EMBL" id="SIN71465.1"/>
    </source>
</evidence>
<dbReference type="PANTHER" id="PTHR40043:SF1">
    <property type="entry name" value="UPF0719 INNER MEMBRANE PROTEIN YJFL"/>
    <property type="match status" value="1"/>
</dbReference>
<reference evidence="10 11" key="1">
    <citation type="submission" date="2016-11" db="EMBL/GenBank/DDBJ databases">
        <authorList>
            <person name="Jaros S."/>
            <person name="Januszkiewicz K."/>
            <person name="Wedrychowicz H."/>
        </authorList>
    </citation>
    <scope>NUCLEOTIDE SEQUENCE [LARGE SCALE GENOMIC DNA]</scope>
    <source>
        <strain evidence="10 11">ACAM 239</strain>
    </source>
</reference>
<evidence type="ECO:0000256" key="2">
    <source>
        <dbReference type="ARBA" id="ARBA00005779"/>
    </source>
</evidence>
<dbReference type="AlphaFoldDB" id="A0A0D7UVN8"/>
<dbReference type="Proteomes" id="UP000501053">
    <property type="component" value="Chromosome"/>
</dbReference>
<feature type="transmembrane region" description="Helical" evidence="7">
    <location>
        <begin position="76"/>
        <end position="94"/>
    </location>
</feature>
<evidence type="ECO:0000313" key="9">
    <source>
        <dbReference type="EMBL" id="QHD51082.1"/>
    </source>
</evidence>
<reference evidence="9 12" key="2">
    <citation type="submission" date="2017-10" db="EMBL/GenBank/DDBJ databases">
        <title>Coral associated bacteria.</title>
        <authorList>
            <person name="Wang X."/>
        </authorList>
    </citation>
    <scope>NUCLEOTIDE SEQUENCE [LARGE SCALE GENOMIC DNA]</scope>
    <source>
        <strain evidence="9 12">SCSIO 43005</strain>
    </source>
</reference>
<evidence type="ECO:0000256" key="1">
    <source>
        <dbReference type="ARBA" id="ARBA00004651"/>
    </source>
</evidence>
<organism evidence="8 13">
    <name type="scientific">Vreelandella aquamarina</name>
    <dbReference type="NCBI Taxonomy" id="77097"/>
    <lineage>
        <taxon>Bacteria</taxon>
        <taxon>Pseudomonadati</taxon>
        <taxon>Pseudomonadota</taxon>
        <taxon>Gammaproteobacteria</taxon>
        <taxon>Oceanospirillales</taxon>
        <taxon>Halomonadaceae</taxon>
        <taxon>Vreelandella</taxon>
    </lineage>
</organism>
<dbReference type="Proteomes" id="UP000185024">
    <property type="component" value="Unassembled WGS sequence"/>
</dbReference>
<dbReference type="EMBL" id="CP024621">
    <property type="protein sequence ID" value="QHD51082.1"/>
    <property type="molecule type" value="Genomic_DNA"/>
</dbReference>
<dbReference type="Pfam" id="PF03994">
    <property type="entry name" value="DUF350"/>
    <property type="match status" value="1"/>
</dbReference>
<evidence type="ECO:0000256" key="4">
    <source>
        <dbReference type="ARBA" id="ARBA00022692"/>
    </source>
</evidence>
<evidence type="ECO:0000313" key="11">
    <source>
        <dbReference type="Proteomes" id="UP000185024"/>
    </source>
</evidence>
<evidence type="ECO:0000256" key="3">
    <source>
        <dbReference type="ARBA" id="ARBA00022475"/>
    </source>
</evidence>
<dbReference type="RefSeq" id="WP_044630035.1">
    <property type="nucleotide sequence ID" value="NZ_AP022869.1"/>
</dbReference>
<feature type="transmembrane region" description="Helical" evidence="7">
    <location>
        <begin position="12"/>
        <end position="29"/>
    </location>
</feature>
<dbReference type="EMBL" id="AP022869">
    <property type="protein sequence ID" value="BCB71601.1"/>
    <property type="molecule type" value="Genomic_DNA"/>
</dbReference>
<proteinExistence type="inferred from homology"/>
<dbReference type="GeneID" id="97276913"/>
<dbReference type="KEGG" id="hmd:CTT34_16035"/>
<dbReference type="InterPro" id="IPR007140">
    <property type="entry name" value="DUF350"/>
</dbReference>
<protein>
    <submittedName>
        <fullName evidence="8">DUF350 domain-containing protein</fullName>
    </submittedName>
    <submittedName>
        <fullName evidence="10">Putative membrane protein</fullName>
    </submittedName>
</protein>
<evidence type="ECO:0000256" key="7">
    <source>
        <dbReference type="SAM" id="Phobius"/>
    </source>
</evidence>
<dbReference type="PATRIC" id="fig|29570.3.peg.1394"/>
<evidence type="ECO:0000256" key="6">
    <source>
        <dbReference type="ARBA" id="ARBA00023136"/>
    </source>
</evidence>
<sequence length="137" mass="14877">MLHYLQGLPSFFAYLLGALALLVAFMYCYSRLTPHHEWALIRAGNAAAATAYGGSILGFTLPLYSAMAHSISYIDFILWGVVAFGVQIATFFGLKLFLRRQGESLSQHITEGHQAYGTLVGSISIAVGLINAASMTW</sequence>
<keyword evidence="4 7" id="KW-0812">Transmembrane</keyword>
<dbReference type="GO" id="GO:0005886">
    <property type="term" value="C:plasma membrane"/>
    <property type="evidence" value="ECO:0007669"/>
    <property type="project" value="UniProtKB-SubCell"/>
</dbReference>
<keyword evidence="13" id="KW-1185">Reference proteome</keyword>
<dbReference type="PANTHER" id="PTHR40043">
    <property type="entry name" value="UPF0719 INNER MEMBRANE PROTEIN YJFL"/>
    <property type="match status" value="1"/>
</dbReference>
<comment type="similarity">
    <text evidence="2">Belongs to the UPF0719 family.</text>
</comment>
<dbReference type="EMBL" id="FSQX01000001">
    <property type="protein sequence ID" value="SIN71465.1"/>
    <property type="molecule type" value="Genomic_DNA"/>
</dbReference>
<evidence type="ECO:0000313" key="13">
    <source>
        <dbReference type="Proteomes" id="UP000501053"/>
    </source>
</evidence>
<dbReference type="Proteomes" id="UP000463949">
    <property type="component" value="Chromosome"/>
</dbReference>
<comment type="subcellular location">
    <subcellularLocation>
        <location evidence="1">Cell membrane</location>
        <topology evidence="1">Multi-pass membrane protein</topology>
    </subcellularLocation>
</comment>
<dbReference type="OrthoDB" id="5573330at2"/>
<accession>A0A0D7UVN8</accession>
<evidence type="ECO:0000313" key="8">
    <source>
        <dbReference type="EMBL" id="BCB71601.1"/>
    </source>
</evidence>
<reference evidence="8 13" key="3">
    <citation type="submission" date="2020-03" db="EMBL/GenBank/DDBJ databases">
        <title>Complete Genome Sequence of Halomonas meridiana strain Eplume2, isolated from hydrothermal-plume in the north east Pacific Ocean.</title>
        <authorList>
            <person name="Kurihara Y."/>
            <person name="Kawai S."/>
            <person name="Sakai A."/>
            <person name="Galipon J."/>
            <person name="Arakawa K."/>
        </authorList>
    </citation>
    <scope>NUCLEOTIDE SEQUENCE [LARGE SCALE GENOMIC DNA]</scope>
    <source>
        <strain evidence="8 13">Eplume2</strain>
    </source>
</reference>
<feature type="transmembrane region" description="Helical" evidence="7">
    <location>
        <begin position="41"/>
        <end position="64"/>
    </location>
</feature>
<keyword evidence="3" id="KW-1003">Cell membrane</keyword>
<feature type="transmembrane region" description="Helical" evidence="7">
    <location>
        <begin position="115"/>
        <end position="134"/>
    </location>
</feature>
<evidence type="ECO:0000313" key="12">
    <source>
        <dbReference type="Proteomes" id="UP000463949"/>
    </source>
</evidence>
<name>A0A0D7UVN8_9GAMM</name>